<dbReference type="PROSITE" id="PS51195">
    <property type="entry name" value="Q_MOTIF"/>
    <property type="match status" value="1"/>
</dbReference>
<dbReference type="GO" id="GO:0005524">
    <property type="term" value="F:ATP binding"/>
    <property type="evidence" value="ECO:0007669"/>
    <property type="project" value="UniProtKB-KW"/>
</dbReference>
<dbReference type="GO" id="GO:0003723">
    <property type="term" value="F:RNA binding"/>
    <property type="evidence" value="ECO:0007669"/>
    <property type="project" value="UniProtKB-KW"/>
</dbReference>
<evidence type="ECO:0000256" key="6">
    <source>
        <dbReference type="ARBA" id="ARBA00022806"/>
    </source>
</evidence>
<dbReference type="PROSITE" id="PS51194">
    <property type="entry name" value="HELICASE_CTER"/>
    <property type="match status" value="1"/>
</dbReference>
<evidence type="ECO:0000256" key="14">
    <source>
        <dbReference type="SAM" id="SignalP"/>
    </source>
</evidence>
<keyword evidence="19" id="KW-1185">Reference proteome</keyword>
<reference evidence="18" key="1">
    <citation type="submission" date="2020-09" db="EMBL/GenBank/DDBJ databases">
        <authorList>
            <person name="Kikuchi T."/>
        </authorList>
    </citation>
    <scope>NUCLEOTIDE SEQUENCE</scope>
    <source>
        <strain evidence="18">Ka4C1</strain>
    </source>
</reference>
<evidence type="ECO:0000256" key="7">
    <source>
        <dbReference type="ARBA" id="ARBA00022840"/>
    </source>
</evidence>
<evidence type="ECO:0000256" key="12">
    <source>
        <dbReference type="RuleBase" id="RU000492"/>
    </source>
</evidence>
<dbReference type="SUPFAM" id="SSF52540">
    <property type="entry name" value="P-loop containing nucleoside triphosphate hydrolases"/>
    <property type="match status" value="1"/>
</dbReference>
<comment type="subcellular location">
    <subcellularLocation>
        <location evidence="1">Cytoplasm</location>
    </subcellularLocation>
</comment>
<dbReference type="InterPro" id="IPR014001">
    <property type="entry name" value="Helicase_ATP-bd"/>
</dbReference>
<dbReference type="CDD" id="cd18787">
    <property type="entry name" value="SF2_C_DEAD"/>
    <property type="match status" value="1"/>
</dbReference>
<proteinExistence type="inferred from homology"/>
<dbReference type="InterPro" id="IPR011545">
    <property type="entry name" value="DEAD/DEAH_box_helicase_dom"/>
</dbReference>
<dbReference type="GO" id="GO:0043186">
    <property type="term" value="C:P granule"/>
    <property type="evidence" value="ECO:0007669"/>
    <property type="project" value="UniProtKB-ARBA"/>
</dbReference>
<evidence type="ECO:0000259" key="15">
    <source>
        <dbReference type="PROSITE" id="PS51192"/>
    </source>
</evidence>
<dbReference type="Pfam" id="PF00270">
    <property type="entry name" value="DEAD"/>
    <property type="match status" value="1"/>
</dbReference>
<comment type="similarity">
    <text evidence="9">Belongs to the DEAD box helicase family. DDX6/DHH1 subfamily.</text>
</comment>
<dbReference type="GO" id="GO:0016787">
    <property type="term" value="F:hydrolase activity"/>
    <property type="evidence" value="ECO:0007669"/>
    <property type="project" value="UniProtKB-KW"/>
</dbReference>
<evidence type="ECO:0000256" key="5">
    <source>
        <dbReference type="ARBA" id="ARBA00022801"/>
    </source>
</evidence>
<dbReference type="SMART" id="SM00487">
    <property type="entry name" value="DEXDc"/>
    <property type="match status" value="1"/>
</dbReference>
<dbReference type="PROSITE" id="PS00039">
    <property type="entry name" value="DEAD_ATP_HELICASE"/>
    <property type="match status" value="1"/>
</dbReference>
<dbReference type="InterPro" id="IPR014014">
    <property type="entry name" value="RNA_helicase_DEAD_Q_motif"/>
</dbReference>
<dbReference type="Pfam" id="PF00271">
    <property type="entry name" value="Helicase_C"/>
    <property type="match status" value="1"/>
</dbReference>
<gene>
    <name evidence="18" type="ORF">BXYJ_LOCUS10212</name>
</gene>
<feature type="domain" description="Helicase C-terminal" evidence="16">
    <location>
        <begin position="540"/>
        <end position="700"/>
    </location>
</feature>
<keyword evidence="6 12" id="KW-0347">Helicase</keyword>
<dbReference type="Proteomes" id="UP000659654">
    <property type="component" value="Unassembled WGS sequence"/>
</dbReference>
<organism evidence="18 19">
    <name type="scientific">Bursaphelenchus xylophilus</name>
    <name type="common">Pinewood nematode worm</name>
    <name type="synonym">Aphelenchoides xylophilus</name>
    <dbReference type="NCBI Taxonomy" id="6326"/>
    <lineage>
        <taxon>Eukaryota</taxon>
        <taxon>Metazoa</taxon>
        <taxon>Ecdysozoa</taxon>
        <taxon>Nematoda</taxon>
        <taxon>Chromadorea</taxon>
        <taxon>Rhabditida</taxon>
        <taxon>Tylenchina</taxon>
        <taxon>Tylenchomorpha</taxon>
        <taxon>Aphelenchoidea</taxon>
        <taxon>Aphelenchoididae</taxon>
        <taxon>Bursaphelenchus</taxon>
    </lineage>
</organism>
<evidence type="ECO:0000313" key="19">
    <source>
        <dbReference type="Proteomes" id="UP000659654"/>
    </source>
</evidence>
<dbReference type="GO" id="GO:0033962">
    <property type="term" value="P:P-body assembly"/>
    <property type="evidence" value="ECO:0007669"/>
    <property type="project" value="UniProtKB-ARBA"/>
</dbReference>
<keyword evidence="14" id="KW-0732">Signal</keyword>
<dbReference type="EC" id="3.6.4.13" evidence="2"/>
<evidence type="ECO:0000256" key="9">
    <source>
        <dbReference type="ARBA" id="ARBA00038316"/>
    </source>
</evidence>
<dbReference type="Gene3D" id="3.40.50.300">
    <property type="entry name" value="P-loop containing nucleotide triphosphate hydrolases"/>
    <property type="match status" value="2"/>
</dbReference>
<dbReference type="EMBL" id="CAJFCV020000004">
    <property type="protein sequence ID" value="CAG9118382.1"/>
    <property type="molecule type" value="Genomic_DNA"/>
</dbReference>
<evidence type="ECO:0000259" key="16">
    <source>
        <dbReference type="PROSITE" id="PS51194"/>
    </source>
</evidence>
<dbReference type="GO" id="GO:0003724">
    <property type="term" value="F:RNA helicase activity"/>
    <property type="evidence" value="ECO:0007669"/>
    <property type="project" value="UniProtKB-EC"/>
</dbReference>
<feature type="domain" description="DEAD-box RNA helicase Q" evidence="17">
    <location>
        <begin position="329"/>
        <end position="357"/>
    </location>
</feature>
<evidence type="ECO:0000256" key="11">
    <source>
        <dbReference type="PROSITE-ProRule" id="PRU00552"/>
    </source>
</evidence>
<evidence type="ECO:0000256" key="10">
    <source>
        <dbReference type="ARBA" id="ARBA00047984"/>
    </source>
</evidence>
<name>A0A7I8XKA3_BURXY</name>
<dbReference type="InterPro" id="IPR027417">
    <property type="entry name" value="P-loop_NTPase"/>
</dbReference>
<evidence type="ECO:0000256" key="13">
    <source>
        <dbReference type="SAM" id="MobiDB-lite"/>
    </source>
</evidence>
<dbReference type="InterPro" id="IPR000629">
    <property type="entry name" value="RNA-helicase_DEAD-box_CS"/>
</dbReference>
<dbReference type="EMBL" id="CAJFDI010000004">
    <property type="protein sequence ID" value="CAD5227973.1"/>
    <property type="molecule type" value="Genomic_DNA"/>
</dbReference>
<dbReference type="GO" id="GO:0017148">
    <property type="term" value="P:negative regulation of translation"/>
    <property type="evidence" value="ECO:0007669"/>
    <property type="project" value="UniProtKB-ARBA"/>
</dbReference>
<dbReference type="FunFam" id="3.40.50.300:FF:000114">
    <property type="entry name" value="ATP-dependent RNA helicase DDX6"/>
    <property type="match status" value="1"/>
</dbReference>
<dbReference type="Proteomes" id="UP000582659">
    <property type="component" value="Unassembled WGS sequence"/>
</dbReference>
<dbReference type="AlphaFoldDB" id="A0A7I8XKA3"/>
<comment type="catalytic activity">
    <reaction evidence="10">
        <text>ATP + H2O = ADP + phosphate + H(+)</text>
        <dbReference type="Rhea" id="RHEA:13065"/>
        <dbReference type="ChEBI" id="CHEBI:15377"/>
        <dbReference type="ChEBI" id="CHEBI:15378"/>
        <dbReference type="ChEBI" id="CHEBI:30616"/>
        <dbReference type="ChEBI" id="CHEBI:43474"/>
        <dbReference type="ChEBI" id="CHEBI:456216"/>
        <dbReference type="EC" id="3.6.4.13"/>
    </reaction>
</comment>
<dbReference type="OrthoDB" id="10265785at2759"/>
<sequence>MPSWSLLCLCACLPLLMAKPGIEKRQADPVVRFSESMKMNFAHAREFSASFQTNRQSQPSVFAEQSNLKYENPNQNGFVNWQQTLGQLVPNMLKFNANYNNNFGPENGNSFGFGPISLPINVNNNRIVTTTPANVGRPSSVGQFGQFGGRTTQTPRVEDRPLTMSEKLNTKFMTTTPSTSGSAERSTPANSKSWERSNSKETPLSASTTNPKFSAAQYWWFDSSRSRISREFWLRDITLGVGKKVIVCLPVKAGRFDSFRTISTTYLITRQLAFSSSHTTAKKPVESTPTMSDNDLKAAVDGESWKSSLVLPERDRRFRTADVTETKGIEFEQFGLSRNLLKGIFEKGWERPSPIQEASIAYALSGQDILARAKNGTGKTGAYCIPCIEKIDSSINAIQGLIIVPTRELALQTSQICVELSKHLSLKVMVTTGGTDLRDDLMRLNGVVHLIIATPGRILDLMDKGVAKMENCKMLILDEADKLLSQDFQSMLDRLVAHLPADRQIMLYSATFPRTVATFMNKHMKKPYEVNLMEELTLLGVTQFYAFVQEKQKVHCLNTLFRKLQINQSIIFCNSTQRVELLAKKITELGYSCFYIHSRMAQQHRNRVFHDFRQGHCRNLVCSDLLTRGIDIQAVNVVINFDFPRNSETYLHRIGRSGRFGHLGIAINLVTYDDRHNLRKIEKELKTKIEPIPKEVDPKLYVAEFQFVDDM</sequence>
<feature type="compositionally biased region" description="Polar residues" evidence="13">
    <location>
        <begin position="171"/>
        <end position="192"/>
    </location>
</feature>
<feature type="domain" description="Helicase ATP-binding" evidence="15">
    <location>
        <begin position="360"/>
        <end position="530"/>
    </location>
</feature>
<evidence type="ECO:0000256" key="4">
    <source>
        <dbReference type="ARBA" id="ARBA00022741"/>
    </source>
</evidence>
<feature type="signal peptide" evidence="14">
    <location>
        <begin position="1"/>
        <end position="18"/>
    </location>
</feature>
<evidence type="ECO:0000256" key="1">
    <source>
        <dbReference type="ARBA" id="ARBA00004496"/>
    </source>
</evidence>
<feature type="short sequence motif" description="Q motif" evidence="11">
    <location>
        <begin position="329"/>
        <end position="357"/>
    </location>
</feature>
<dbReference type="SMR" id="A0A7I8XKA3"/>
<dbReference type="SMART" id="SM00490">
    <property type="entry name" value="HELICc"/>
    <property type="match status" value="1"/>
</dbReference>
<keyword evidence="5 12" id="KW-0378">Hydrolase</keyword>
<feature type="region of interest" description="Disordered" evidence="13">
    <location>
        <begin position="131"/>
        <end position="208"/>
    </location>
</feature>
<evidence type="ECO:0000256" key="3">
    <source>
        <dbReference type="ARBA" id="ARBA00022490"/>
    </source>
</evidence>
<evidence type="ECO:0000313" key="18">
    <source>
        <dbReference type="EMBL" id="CAD5227973.1"/>
    </source>
</evidence>
<dbReference type="CDD" id="cd17940">
    <property type="entry name" value="DEADc_DDX6"/>
    <property type="match status" value="1"/>
</dbReference>
<dbReference type="PANTHER" id="PTHR47960">
    <property type="entry name" value="DEAD-BOX ATP-DEPENDENT RNA HELICASE 50"/>
    <property type="match status" value="1"/>
</dbReference>
<comment type="caution">
    <text evidence="18">The sequence shown here is derived from an EMBL/GenBank/DDBJ whole genome shotgun (WGS) entry which is preliminary data.</text>
</comment>
<keyword evidence="3" id="KW-0963">Cytoplasm</keyword>
<dbReference type="InterPro" id="IPR001650">
    <property type="entry name" value="Helicase_C-like"/>
</dbReference>
<accession>A0A7I8XKA3</accession>
<keyword evidence="7 12" id="KW-0067">ATP-binding</keyword>
<keyword evidence="8" id="KW-0694">RNA-binding</keyword>
<evidence type="ECO:0000256" key="2">
    <source>
        <dbReference type="ARBA" id="ARBA00012552"/>
    </source>
</evidence>
<keyword evidence="4 12" id="KW-0547">Nucleotide-binding</keyword>
<feature type="chain" id="PRO_5035587311" description="RNA helicase" evidence="14">
    <location>
        <begin position="19"/>
        <end position="711"/>
    </location>
</feature>
<evidence type="ECO:0000259" key="17">
    <source>
        <dbReference type="PROSITE" id="PS51195"/>
    </source>
</evidence>
<dbReference type="PROSITE" id="PS51192">
    <property type="entry name" value="HELICASE_ATP_BIND_1"/>
    <property type="match status" value="1"/>
</dbReference>
<protein>
    <recommendedName>
        <fullName evidence="2">RNA helicase</fullName>
        <ecNumber evidence="2">3.6.4.13</ecNumber>
    </recommendedName>
</protein>
<evidence type="ECO:0000256" key="8">
    <source>
        <dbReference type="ARBA" id="ARBA00022884"/>
    </source>
</evidence>